<dbReference type="Proteomes" id="UP001501475">
    <property type="component" value="Unassembled WGS sequence"/>
</dbReference>
<dbReference type="Pfam" id="PF03699">
    <property type="entry name" value="UPF0182"/>
    <property type="match status" value="1"/>
</dbReference>
<keyword evidence="2 5" id="KW-0812">Transmembrane</keyword>
<keyword evidence="1 5" id="KW-1003">Cell membrane</keyword>
<evidence type="ECO:0000256" key="6">
    <source>
        <dbReference type="SAM" id="MobiDB-lite"/>
    </source>
</evidence>
<evidence type="ECO:0000256" key="4">
    <source>
        <dbReference type="ARBA" id="ARBA00023136"/>
    </source>
</evidence>
<name>A0ABN2KPB9_9MICO</name>
<evidence type="ECO:0000256" key="3">
    <source>
        <dbReference type="ARBA" id="ARBA00022989"/>
    </source>
</evidence>
<feature type="transmembrane region" description="Helical" evidence="5">
    <location>
        <begin position="129"/>
        <end position="150"/>
    </location>
</feature>
<feature type="transmembrane region" description="Helical" evidence="5">
    <location>
        <begin position="299"/>
        <end position="319"/>
    </location>
</feature>
<comment type="subcellular location">
    <subcellularLocation>
        <location evidence="5">Cell membrane</location>
        <topology evidence="5">Multi-pass membrane protein</topology>
    </subcellularLocation>
</comment>
<feature type="transmembrane region" description="Helical" evidence="5">
    <location>
        <begin position="34"/>
        <end position="55"/>
    </location>
</feature>
<evidence type="ECO:0000313" key="8">
    <source>
        <dbReference type="Proteomes" id="UP001501475"/>
    </source>
</evidence>
<dbReference type="PANTHER" id="PTHR39344:SF1">
    <property type="entry name" value="UPF0182 PROTEIN SLL1060"/>
    <property type="match status" value="1"/>
</dbReference>
<dbReference type="PANTHER" id="PTHR39344">
    <property type="entry name" value="UPF0182 PROTEIN SLL1060"/>
    <property type="match status" value="1"/>
</dbReference>
<feature type="transmembrane region" description="Helical" evidence="5">
    <location>
        <begin position="273"/>
        <end position="292"/>
    </location>
</feature>
<keyword evidence="4 5" id="KW-0472">Membrane</keyword>
<feature type="compositionally biased region" description="Low complexity" evidence="6">
    <location>
        <begin position="910"/>
        <end position="920"/>
    </location>
</feature>
<dbReference type="InterPro" id="IPR005372">
    <property type="entry name" value="UPF0182"/>
</dbReference>
<dbReference type="RefSeq" id="WP_344065966.1">
    <property type="nucleotide sequence ID" value="NZ_BAAAPN010000049.1"/>
</dbReference>
<reference evidence="7 8" key="1">
    <citation type="journal article" date="2019" name="Int. J. Syst. Evol. Microbiol.">
        <title>The Global Catalogue of Microorganisms (GCM) 10K type strain sequencing project: providing services to taxonomists for standard genome sequencing and annotation.</title>
        <authorList>
            <consortium name="The Broad Institute Genomics Platform"/>
            <consortium name="The Broad Institute Genome Sequencing Center for Infectious Disease"/>
            <person name="Wu L."/>
            <person name="Ma J."/>
        </authorList>
    </citation>
    <scope>NUCLEOTIDE SEQUENCE [LARGE SCALE GENOMIC DNA]</scope>
    <source>
        <strain evidence="7 8">JCM 15591</strain>
    </source>
</reference>
<gene>
    <name evidence="7" type="ORF">GCM10009810_21620</name>
</gene>
<protein>
    <recommendedName>
        <fullName evidence="5">UPF0182 protein GCM10009810_21620</fullName>
    </recommendedName>
</protein>
<organism evidence="7 8">
    <name type="scientific">Nostocoides vanveenii</name>
    <dbReference type="NCBI Taxonomy" id="330835"/>
    <lineage>
        <taxon>Bacteria</taxon>
        <taxon>Bacillati</taxon>
        <taxon>Actinomycetota</taxon>
        <taxon>Actinomycetes</taxon>
        <taxon>Micrococcales</taxon>
        <taxon>Intrasporangiaceae</taxon>
        <taxon>Nostocoides</taxon>
    </lineage>
</organism>
<dbReference type="EMBL" id="BAAAPN010000049">
    <property type="protein sequence ID" value="GAA1761935.1"/>
    <property type="molecule type" value="Genomic_DNA"/>
</dbReference>
<keyword evidence="8" id="KW-1185">Reference proteome</keyword>
<feature type="transmembrane region" description="Helical" evidence="5">
    <location>
        <begin position="182"/>
        <end position="203"/>
    </location>
</feature>
<feature type="region of interest" description="Disordered" evidence="6">
    <location>
        <begin position="1"/>
        <end position="27"/>
    </location>
</feature>
<evidence type="ECO:0000256" key="1">
    <source>
        <dbReference type="ARBA" id="ARBA00022475"/>
    </source>
</evidence>
<keyword evidence="3 5" id="KW-1133">Transmembrane helix</keyword>
<comment type="similarity">
    <text evidence="5">Belongs to the UPF0182 family.</text>
</comment>
<feature type="transmembrane region" description="Helical" evidence="5">
    <location>
        <begin position="75"/>
        <end position="100"/>
    </location>
</feature>
<feature type="transmembrane region" description="Helical" evidence="5">
    <location>
        <begin position="224"/>
        <end position="244"/>
    </location>
</feature>
<evidence type="ECO:0000256" key="5">
    <source>
        <dbReference type="HAMAP-Rule" id="MF_01600"/>
    </source>
</evidence>
<evidence type="ECO:0000313" key="7">
    <source>
        <dbReference type="EMBL" id="GAA1761935.1"/>
    </source>
</evidence>
<sequence length="997" mass="106862">MSDSDWPTADQPEEPARPAPRRPAQPRVARRGPLIPTLIIVGVIVLLAASLAGLWTDILWYDSVGFAGVFTTTVLTRIVLGVLGFVLVAGLVFASLLIAYRQRPFYVPVTTSNESLEQYREAIEPVRRVALFGIPAVLGILGALAASGQWRTYLAWRNQVPFGSTDEQFGRDLSFFVFTVPWLQAMIGFLTMSLIAAFVAAAFTHYVYGGLQLPGRGQSTRAAIAHLAVLGAVLALVRAGAYWVDRYALATKQSKLMTGIGYTDEHAVLPTKLILTVACVIVAGLFLAAIFTQSWRLPIIGVGLLVVTSVLVGGIYPAIIQSVRVNPSEKSLEARYLQRNIDATRMAYGLDGVEPQVYRAKTEASSGQLRNDSATVPGIRLVDPIVVAPTFRQLQALKNFYTFPDALDVDRYQIDGKESDIVIGVRELALGGIPGGPGNWLNDHTVYTHGFGLVAAYGNRRGVDGQPVFAVRNIPPTETLGKFEPRIYFGEQSPDYSIVGGLPGKAPRELDYPDDASPQGQANTTYAGSGGVPIGSFLRQAAYAVKYREFNFLLSDAVGSGSKILDHRTPLERVQRVAPWLTLDGNPYPAVVDGKVLWIVDGYTTTANYPYSALESLSTATSDSTTANVRSVTAIRAGQVNYVRNSVKATVDAYDGTVHLYAWDEADPLLRTWSRAYPGTVEPLSAISGSLMSHLRYPEDLFKIQRLVLSRYHVTDALSFYSKQDYWRVPDDPAQSDQKVFQPPYYLTLAMPGQPKPSFSLTTTFMPTGDRQVLSGFLAVDADAGSVAGQKAPGFGTLRLLELPRDSNIKGPGQVQNDINSSNDNSPGFSLTLSQFLNNNRQQGSRVTLGNLLTLPVGGGLLYVQPIYVSANTTSAYPLSRVTVAAFGDKLAWSDTLTGALDGLFGGTSGASPGDSDPGSGPTPPPSGSGDDAALAAALADMKKAFEEGQSALAKGDFTAYGEAQDRLKAALDKAIAAAPKGGSVTIPSTPPPTATS</sequence>
<comment type="caution">
    <text evidence="7">The sequence shown here is derived from an EMBL/GenBank/DDBJ whole genome shotgun (WGS) entry which is preliminary data.</text>
</comment>
<feature type="region of interest" description="Disordered" evidence="6">
    <location>
        <begin position="904"/>
        <end position="932"/>
    </location>
</feature>
<evidence type="ECO:0000256" key="2">
    <source>
        <dbReference type="ARBA" id="ARBA00022692"/>
    </source>
</evidence>
<proteinExistence type="inferred from homology"/>
<dbReference type="HAMAP" id="MF_01600">
    <property type="entry name" value="UPF0182"/>
    <property type="match status" value="1"/>
</dbReference>
<accession>A0ABN2KPB9</accession>